<evidence type="ECO:0000313" key="8">
    <source>
        <dbReference type="EMBL" id="PMS16182.1"/>
    </source>
</evidence>
<keyword evidence="4" id="KW-0472">Membrane</keyword>
<evidence type="ECO:0000256" key="2">
    <source>
        <dbReference type="ARBA" id="ARBA00022475"/>
    </source>
</evidence>
<name>A0A2N7VGA4_9BURK</name>
<feature type="signal peptide" evidence="7">
    <location>
        <begin position="1"/>
        <end position="23"/>
    </location>
</feature>
<proteinExistence type="inferred from homology"/>
<evidence type="ECO:0000256" key="7">
    <source>
        <dbReference type="SAM" id="SignalP"/>
    </source>
</evidence>
<keyword evidence="6" id="KW-0449">Lipoprotein</keyword>
<evidence type="ECO:0000256" key="1">
    <source>
        <dbReference type="ARBA" id="ARBA00010296"/>
    </source>
</evidence>
<feature type="chain" id="PRO_5014879568" evidence="7">
    <location>
        <begin position="24"/>
        <end position="47"/>
    </location>
</feature>
<reference evidence="8 9" key="1">
    <citation type="submission" date="2018-01" db="EMBL/GenBank/DDBJ databases">
        <title>Whole genome analyses suggest that Burkholderia sensu lato contains two further novel genera in the rhizoxinica-symbiotica group Mycetohabitans gen. nov., and Trinickia gen. nov.: implications for the evolution of diazotrophy and nodulation in the Burkholderiaceae.</title>
        <authorList>
            <person name="Estrada-de los Santos P."/>
            <person name="Palmer M."/>
            <person name="Chavez-Ramirez B."/>
            <person name="Beukes C."/>
            <person name="Steenkamp E.T."/>
            <person name="Hirsch A.M."/>
            <person name="Manyaka P."/>
            <person name="Maluk M."/>
            <person name="Lafos M."/>
            <person name="Crook M."/>
            <person name="Gross E."/>
            <person name="Simon M.F."/>
            <person name="Bueno dos Reis Junior F."/>
            <person name="Poole P.S."/>
            <person name="Venter S.N."/>
            <person name="James E.K."/>
        </authorList>
    </citation>
    <scope>NUCLEOTIDE SEQUENCE [LARGE SCALE GENOMIC DNA]</scope>
    <source>
        <strain evidence="8 9">GIMN1.004</strain>
    </source>
</reference>
<dbReference type="InterPro" id="IPR012556">
    <property type="entry name" value="Entericidin"/>
</dbReference>
<dbReference type="GO" id="GO:0016020">
    <property type="term" value="C:membrane"/>
    <property type="evidence" value="ECO:0007669"/>
    <property type="project" value="InterPro"/>
</dbReference>
<keyword evidence="9" id="KW-1185">Reference proteome</keyword>
<evidence type="ECO:0000256" key="5">
    <source>
        <dbReference type="ARBA" id="ARBA00023139"/>
    </source>
</evidence>
<dbReference type="Pfam" id="PF08085">
    <property type="entry name" value="Entericidin"/>
    <property type="match status" value="1"/>
</dbReference>
<keyword evidence="5" id="KW-0564">Palmitate</keyword>
<protein>
    <submittedName>
        <fullName evidence="8">Entericidin</fullName>
    </submittedName>
</protein>
<keyword evidence="3 7" id="KW-0732">Signal</keyword>
<dbReference type="EMBL" id="PNYA01000026">
    <property type="protein sequence ID" value="PMS16182.1"/>
    <property type="molecule type" value="Genomic_DNA"/>
</dbReference>
<keyword evidence="2" id="KW-1003">Cell membrane</keyword>
<evidence type="ECO:0000256" key="4">
    <source>
        <dbReference type="ARBA" id="ARBA00023136"/>
    </source>
</evidence>
<dbReference type="GO" id="GO:0009636">
    <property type="term" value="P:response to toxic substance"/>
    <property type="evidence" value="ECO:0007669"/>
    <property type="project" value="InterPro"/>
</dbReference>
<accession>A0A2N7VGA4</accession>
<evidence type="ECO:0000256" key="3">
    <source>
        <dbReference type="ARBA" id="ARBA00022729"/>
    </source>
</evidence>
<evidence type="ECO:0000313" key="9">
    <source>
        <dbReference type="Proteomes" id="UP000235616"/>
    </source>
</evidence>
<sequence>MKAWMFLRRAALLALAGALLGLAGCHTVSGFGQDMSEAGHAIKKAAE</sequence>
<organism evidence="8 9">
    <name type="scientific">Trinickia dabaoshanensis</name>
    <dbReference type="NCBI Taxonomy" id="564714"/>
    <lineage>
        <taxon>Bacteria</taxon>
        <taxon>Pseudomonadati</taxon>
        <taxon>Pseudomonadota</taxon>
        <taxon>Betaproteobacteria</taxon>
        <taxon>Burkholderiales</taxon>
        <taxon>Burkholderiaceae</taxon>
        <taxon>Trinickia</taxon>
    </lineage>
</organism>
<dbReference type="PROSITE" id="PS51257">
    <property type="entry name" value="PROKAR_LIPOPROTEIN"/>
    <property type="match status" value="1"/>
</dbReference>
<dbReference type="Proteomes" id="UP000235616">
    <property type="component" value="Unassembled WGS sequence"/>
</dbReference>
<comment type="caution">
    <text evidence="8">The sequence shown here is derived from an EMBL/GenBank/DDBJ whole genome shotgun (WGS) entry which is preliminary data.</text>
</comment>
<comment type="similarity">
    <text evidence="1">Belongs to the EcnA/EcnB lipoprotein family.</text>
</comment>
<dbReference type="AlphaFoldDB" id="A0A2N7VGA4"/>
<evidence type="ECO:0000256" key="6">
    <source>
        <dbReference type="ARBA" id="ARBA00023288"/>
    </source>
</evidence>
<gene>
    <name evidence="8" type="ORF">C0Z18_24665</name>
</gene>
<dbReference type="RefSeq" id="WP_102648066.1">
    <property type="nucleotide sequence ID" value="NZ_PNYA01000026.1"/>
</dbReference>